<evidence type="ECO:0000256" key="2">
    <source>
        <dbReference type="ARBA" id="ARBA00022448"/>
    </source>
</evidence>
<organism evidence="5 6">
    <name type="scientific">Niabella pedocola</name>
    <dbReference type="NCBI Taxonomy" id="1752077"/>
    <lineage>
        <taxon>Bacteria</taxon>
        <taxon>Pseudomonadati</taxon>
        <taxon>Bacteroidota</taxon>
        <taxon>Chitinophagia</taxon>
        <taxon>Chitinophagales</taxon>
        <taxon>Chitinophagaceae</taxon>
        <taxon>Niabella</taxon>
    </lineage>
</organism>
<dbReference type="InterPro" id="IPR006143">
    <property type="entry name" value="RND_pump_MFP"/>
</dbReference>
<dbReference type="Gene3D" id="2.40.420.20">
    <property type="match status" value="1"/>
</dbReference>
<dbReference type="NCBIfam" id="TIGR01730">
    <property type="entry name" value="RND_mfp"/>
    <property type="match status" value="1"/>
</dbReference>
<dbReference type="InterPro" id="IPR051909">
    <property type="entry name" value="MFP_Cation_Efflux"/>
</dbReference>
<dbReference type="Pfam" id="PF25954">
    <property type="entry name" value="Beta-barrel_RND_2"/>
    <property type="match status" value="1"/>
</dbReference>
<dbReference type="EMBL" id="JAJNEC010000004">
    <property type="protein sequence ID" value="MCD2422126.1"/>
    <property type="molecule type" value="Genomic_DNA"/>
</dbReference>
<comment type="caution">
    <text evidence="5">The sequence shown here is derived from an EMBL/GenBank/DDBJ whole genome shotgun (WGS) entry which is preliminary data.</text>
</comment>
<dbReference type="Gene3D" id="2.40.50.100">
    <property type="match status" value="1"/>
</dbReference>
<protein>
    <submittedName>
        <fullName evidence="5">Efflux RND transporter periplasmic adaptor subunit</fullName>
    </submittedName>
</protein>
<reference evidence="5 6" key="1">
    <citation type="submission" date="2021-11" db="EMBL/GenBank/DDBJ databases">
        <title>Genomic of Niabella pedocola.</title>
        <authorList>
            <person name="Wu T."/>
        </authorList>
    </citation>
    <scope>NUCLEOTIDE SEQUENCE [LARGE SCALE GENOMIC DNA]</scope>
    <source>
        <strain evidence="5 6">JCM 31011</strain>
    </source>
</reference>
<keyword evidence="2" id="KW-0813">Transport</keyword>
<evidence type="ECO:0000256" key="3">
    <source>
        <dbReference type="SAM" id="SignalP"/>
    </source>
</evidence>
<dbReference type="RefSeq" id="WP_231003029.1">
    <property type="nucleotide sequence ID" value="NZ_JAJNEC010000004.1"/>
</dbReference>
<dbReference type="Gene3D" id="1.10.287.470">
    <property type="entry name" value="Helix hairpin bin"/>
    <property type="match status" value="1"/>
</dbReference>
<comment type="similarity">
    <text evidence="1">Belongs to the membrane fusion protein (MFP) (TC 8.A.1) family.</text>
</comment>
<dbReference type="PANTHER" id="PTHR30097:SF4">
    <property type="entry name" value="SLR6042 PROTEIN"/>
    <property type="match status" value="1"/>
</dbReference>
<dbReference type="InterPro" id="IPR058792">
    <property type="entry name" value="Beta-barrel_RND_2"/>
</dbReference>
<keyword evidence="6" id="KW-1185">Reference proteome</keyword>
<dbReference type="Proteomes" id="UP001199816">
    <property type="component" value="Unassembled WGS sequence"/>
</dbReference>
<gene>
    <name evidence="5" type="ORF">LQ567_05085</name>
</gene>
<evidence type="ECO:0000256" key="1">
    <source>
        <dbReference type="ARBA" id="ARBA00009477"/>
    </source>
</evidence>
<dbReference type="PROSITE" id="PS51257">
    <property type="entry name" value="PROKAR_LIPOPROTEIN"/>
    <property type="match status" value="1"/>
</dbReference>
<dbReference type="Gene3D" id="2.40.30.170">
    <property type="match status" value="1"/>
</dbReference>
<evidence type="ECO:0000313" key="6">
    <source>
        <dbReference type="Proteomes" id="UP001199816"/>
    </source>
</evidence>
<feature type="domain" description="CusB-like beta-barrel" evidence="4">
    <location>
        <begin position="230"/>
        <end position="305"/>
    </location>
</feature>
<accession>A0ABS8PLZ6</accession>
<dbReference type="PANTHER" id="PTHR30097">
    <property type="entry name" value="CATION EFFLUX SYSTEM PROTEIN CUSB"/>
    <property type="match status" value="1"/>
</dbReference>
<proteinExistence type="inferred from homology"/>
<evidence type="ECO:0000259" key="4">
    <source>
        <dbReference type="Pfam" id="PF25954"/>
    </source>
</evidence>
<name>A0ABS8PLZ6_9BACT</name>
<feature type="signal peptide" evidence="3">
    <location>
        <begin position="1"/>
        <end position="20"/>
    </location>
</feature>
<keyword evidence="3" id="KW-0732">Signal</keyword>
<feature type="chain" id="PRO_5046583707" evidence="3">
    <location>
        <begin position="21"/>
        <end position="383"/>
    </location>
</feature>
<dbReference type="SUPFAM" id="SSF111369">
    <property type="entry name" value="HlyD-like secretion proteins"/>
    <property type="match status" value="1"/>
</dbReference>
<evidence type="ECO:0000313" key="5">
    <source>
        <dbReference type="EMBL" id="MCD2422126.1"/>
    </source>
</evidence>
<sequence length="383" mass="42477">MKTKVLNNRSLALVFLGMLAACGGKEEKTQSVVALKDEYSVTLTAAQLRNAPVETRQLATQQIAAVLKLNGKIDVPPQNMISVSTPLGGYLKSSRLLPGMQVTKGQVIAIIENPQFIQLQQAYLEAKSKLHFASLDYNRQKLLNQSQASSDKIMQQAQSEMNSQQILMNAVAQQLRLVNIAPASVTPENIRRSIPVFSSINGYVSKVNVNIGKYVNSSDILFELVNPDDVHLNLKVYEKDLKQLKPGLRLVAYTNANPGKKYEGVIHLISKDVDASGLTEVHCHFEKYDRDLIPGVYMNAEIQTETALTQVLPEESVVDFEGKTYVFIEEKSQTYRLTPVTTGTLEKGFVQVLNNQVFAGKNIVTKNAYTLLMKLKNTESADE</sequence>